<dbReference type="PROSITE" id="PS00383">
    <property type="entry name" value="TYR_PHOSPHATASE_1"/>
    <property type="match status" value="1"/>
</dbReference>
<dbReference type="CDD" id="cd13213">
    <property type="entry name" value="PH-GRAM_MTMR14"/>
    <property type="match status" value="1"/>
</dbReference>
<dbReference type="AlphaFoldDB" id="A0A8C0ZJC3"/>
<dbReference type="Gene3D" id="3.90.190.10">
    <property type="entry name" value="Protein tyrosine phosphatase superfamily"/>
    <property type="match status" value="1"/>
</dbReference>
<gene>
    <name evidence="2" type="primary">MTMR14</name>
</gene>
<dbReference type="SUPFAM" id="SSF52799">
    <property type="entry name" value="(Phosphotyrosine protein) phosphatases II"/>
    <property type="match status" value="1"/>
</dbReference>
<dbReference type="InterPro" id="IPR029021">
    <property type="entry name" value="Prot-tyrosine_phosphatase-like"/>
</dbReference>
<dbReference type="InterPro" id="IPR039802">
    <property type="entry name" value="MTMR14"/>
</dbReference>
<accession>A0A8C0ZJC3</accession>
<dbReference type="Ensembl" id="ENSCCET00000036870.1">
    <property type="protein sequence ID" value="ENSCCEP00000024581.1"/>
    <property type="gene ID" value="ENSCCEG00000021750.1"/>
</dbReference>
<name>A0A8C0ZJC3_CYACU</name>
<feature type="region of interest" description="Disordered" evidence="1">
    <location>
        <begin position="440"/>
        <end position="475"/>
    </location>
</feature>
<dbReference type="InterPro" id="IPR039803">
    <property type="entry name" value="MTMR14_PH-GRAM"/>
</dbReference>
<protein>
    <submittedName>
        <fullName evidence="2">Myotubularin related protein 14</fullName>
    </submittedName>
</protein>
<dbReference type="PANTHER" id="PTHR13524">
    <property type="entry name" value="MYOTUBULARIN-RELATED"/>
    <property type="match status" value="1"/>
</dbReference>
<evidence type="ECO:0000313" key="3">
    <source>
        <dbReference type="Proteomes" id="UP000694410"/>
    </source>
</evidence>
<dbReference type="InterPro" id="IPR016130">
    <property type="entry name" value="Tyr_Pase_AS"/>
</dbReference>
<reference evidence="2" key="1">
    <citation type="submission" date="2025-08" db="UniProtKB">
        <authorList>
            <consortium name="Ensembl"/>
        </authorList>
    </citation>
    <scope>IDENTIFICATION</scope>
</reference>
<keyword evidence="3" id="KW-1185">Reference proteome</keyword>
<sequence>MHLFKKSLTTKSMYQNLLSFKVVWCLELHTEASLLTLAHIFLPFQLAPSCSHCLKKIGLGFCSLNSDICQRSLEYESTVQVGKLQDLINRSKMARCRGRFVCPVILYKGKHICRSATLAGWGELYGRTGYNYIFSGGSDDAWADAEDISEEDSAFRNADSQLFDKVRGHDIKLLRYLSVRYICDLMVENKKVKFGLNVTSSEKVDKAQRYADFTLLSIPYPGCEFFKDYKDRDYTAEGLIFNWKQDYVDAPLSIPVSLTQSLNIDWSEYQSWDLVQQTQNYLKLLISIINSDDDSGLLVHCISGWDRTPLFISLLRLSLWADGLIHTSLEPAEILYLTVIFFFCFNFLKHITSEEFSALKSQRKKSSWSSGSSVFFSLEQKDRGSTTSLSSDFSLGMESSPGAAGSFTYEAVELMPAGAQAQAAWRKSCASSPQAVLWSRAQQSEDRLPSTGMVEVKSSSSSSSTHSDNFLRIGSSPLEVPGSRLVSASDRESRLEEVRSAFLANYSRTIGLKAVPPSPSGAIGGLLEQFVRGVGLRGSSTL</sequence>
<proteinExistence type="predicted"/>
<organism evidence="2 3">
    <name type="scientific">Cyanistes caeruleus</name>
    <name type="common">Eurasian blue tit</name>
    <name type="synonym">Parus caeruleus</name>
    <dbReference type="NCBI Taxonomy" id="156563"/>
    <lineage>
        <taxon>Eukaryota</taxon>
        <taxon>Metazoa</taxon>
        <taxon>Chordata</taxon>
        <taxon>Craniata</taxon>
        <taxon>Vertebrata</taxon>
        <taxon>Euteleostomi</taxon>
        <taxon>Archelosauria</taxon>
        <taxon>Archosauria</taxon>
        <taxon>Dinosauria</taxon>
        <taxon>Saurischia</taxon>
        <taxon>Theropoda</taxon>
        <taxon>Coelurosauria</taxon>
        <taxon>Aves</taxon>
        <taxon>Neognathae</taxon>
        <taxon>Neoaves</taxon>
        <taxon>Telluraves</taxon>
        <taxon>Australaves</taxon>
        <taxon>Passeriformes</taxon>
        <taxon>Paridae</taxon>
        <taxon>Cyanistes</taxon>
    </lineage>
</organism>
<evidence type="ECO:0000256" key="1">
    <source>
        <dbReference type="SAM" id="MobiDB-lite"/>
    </source>
</evidence>
<dbReference type="PANTHER" id="PTHR13524:SF2">
    <property type="entry name" value="MYOTUBULARIN-RELATED PROTEIN 14"/>
    <property type="match status" value="1"/>
</dbReference>
<evidence type="ECO:0000313" key="2">
    <source>
        <dbReference type="Ensembl" id="ENSCCEP00000024581.1"/>
    </source>
</evidence>
<reference evidence="2" key="2">
    <citation type="submission" date="2025-09" db="UniProtKB">
        <authorList>
            <consortium name="Ensembl"/>
        </authorList>
    </citation>
    <scope>IDENTIFICATION</scope>
</reference>
<dbReference type="GO" id="GO:0004438">
    <property type="term" value="F:phosphatidylinositol-3-phosphate phosphatase activity"/>
    <property type="evidence" value="ECO:0007669"/>
    <property type="project" value="InterPro"/>
</dbReference>
<dbReference type="Proteomes" id="UP000694410">
    <property type="component" value="Unplaced"/>
</dbReference>